<dbReference type="Proteomes" id="UP000541425">
    <property type="component" value="Unassembled WGS sequence"/>
</dbReference>
<evidence type="ECO:0000313" key="2">
    <source>
        <dbReference type="Proteomes" id="UP000541425"/>
    </source>
</evidence>
<dbReference type="RefSeq" id="WP_183696619.1">
    <property type="nucleotide sequence ID" value="NZ_JACICA010000006.1"/>
</dbReference>
<proteinExistence type="predicted"/>
<evidence type="ECO:0000313" key="1">
    <source>
        <dbReference type="EMBL" id="MBB3702894.1"/>
    </source>
</evidence>
<protein>
    <submittedName>
        <fullName evidence="1">Uncharacterized protein</fullName>
    </submittedName>
</protein>
<organism evidence="1 2">
    <name type="scientific">Alloprevotella rava</name>
    <dbReference type="NCBI Taxonomy" id="671218"/>
    <lineage>
        <taxon>Bacteria</taxon>
        <taxon>Pseudomonadati</taxon>
        <taxon>Bacteroidota</taxon>
        <taxon>Bacteroidia</taxon>
        <taxon>Bacteroidales</taxon>
        <taxon>Prevotellaceae</taxon>
        <taxon>Alloprevotella</taxon>
    </lineage>
</organism>
<dbReference type="EMBL" id="JACICA010000006">
    <property type="protein sequence ID" value="MBB3702894.1"/>
    <property type="molecule type" value="Genomic_DNA"/>
</dbReference>
<comment type="caution">
    <text evidence="1">The sequence shown here is derived from an EMBL/GenBank/DDBJ whole genome shotgun (WGS) entry which is preliminary data.</text>
</comment>
<gene>
    <name evidence="1" type="ORF">FHS60_001367</name>
</gene>
<reference evidence="1 2" key="1">
    <citation type="submission" date="2020-08" db="EMBL/GenBank/DDBJ databases">
        <title>Genomic Encyclopedia of Type Strains, Phase IV (KMG-IV): sequencing the most valuable type-strain genomes for metagenomic binning, comparative biology and taxonomic classification.</title>
        <authorList>
            <person name="Goeker M."/>
        </authorList>
    </citation>
    <scope>NUCLEOTIDE SEQUENCE [LARGE SCALE GENOMIC DNA]</scope>
    <source>
        <strain evidence="1 2">DSM 22548</strain>
    </source>
</reference>
<dbReference type="AlphaFoldDB" id="A0A7W5YE30"/>
<accession>A0A7W5YE30</accession>
<sequence>MSFFYRRREGEYSLNAFSATPPVSESSAAIYPRVRPSGITRGYAWCASAGGDVGVIYCWG</sequence>
<name>A0A7W5YE30_9BACT</name>